<keyword evidence="2" id="KW-1185">Reference proteome</keyword>
<dbReference type="Proteomes" id="UP000007382">
    <property type="component" value="Chromosome"/>
</dbReference>
<evidence type="ECO:0000313" key="1">
    <source>
        <dbReference type="EMBL" id="BAM06222.1"/>
    </source>
</evidence>
<name>I0ILS3_LEPFC</name>
<dbReference type="RefSeq" id="WP_014448715.1">
    <property type="nucleotide sequence ID" value="NC_017094.1"/>
</dbReference>
<gene>
    <name evidence="1" type="ordered locus">LFE_0504</name>
</gene>
<dbReference type="AlphaFoldDB" id="I0ILS3"/>
<reference evidence="1 2" key="1">
    <citation type="journal article" date="2012" name="J. Bacteriol.">
        <title>Complete Genome Sequence of Leptospirillum ferrooxidans Strain C2-3, Isolated from a Fresh Volcanic Ash Deposit on the Island of Miyake, Japan.</title>
        <authorList>
            <person name="Fujimura R."/>
            <person name="Sato Y."/>
            <person name="Nishizawa T."/>
            <person name="Oshima K."/>
            <person name="Kim S.-W."/>
            <person name="Hattori M."/>
            <person name="Kamijo T."/>
            <person name="Ohta H."/>
        </authorList>
    </citation>
    <scope>NUCLEOTIDE SEQUENCE [LARGE SCALE GENOMIC DNA]</scope>
    <source>
        <strain evidence="1 2">C2-3</strain>
    </source>
</reference>
<accession>I0ILS3</accession>
<dbReference type="HOGENOM" id="CLU_562348_0_0_0"/>
<sequence length="485" mass="48111">MKRPLGKPNDGGFINMLSLSISLLILAIVASVVAGKVSSVVMLKNANIDLEAVRMISNTANLYWLKNGQAPTVSSLVSGGYLPTTGTGVCVSCPGGGTVTTPDGVSISLVTASPGSPYDYQLQLVVPASLSPMFGFLERSLPLSTATSPTTINWSQPVPQGNFVMDQPPPNITQTVDQNGAPLIVQDIATGDTTPALSVNGSGAAQAAGTFENKSNGAYVGMAEGTNGPDSLGGDVGLYAQVNDTSGAGYAGGFWDATGQSANILSIGTQGVYTQITPGPVSLYSYVNDPSGTGSAAIFKDQSSQSYIDLAEGASGPDAQFYGFSGTVGMASYLANQGSSAGGAAGLFVNAQSGSQVTLATGTTNASAAMVATIQDPAGTGVVGYFSDVNSGSYLSLLSGASNGGLGIATNAPVSVAVPGGSSLSQGSAALFSNSALGTAVSIAEGVRDSQGQPVGLSITGGDLLGSGNILIQGCLITAAGGRYC</sequence>
<dbReference type="PATRIC" id="fig|1162668.3.peg.595"/>
<dbReference type="EMBL" id="AP012342">
    <property type="protein sequence ID" value="BAM06222.1"/>
    <property type="molecule type" value="Genomic_DNA"/>
</dbReference>
<organism evidence="1 2">
    <name type="scientific">Leptospirillum ferrooxidans (strain C2-3)</name>
    <dbReference type="NCBI Taxonomy" id="1162668"/>
    <lineage>
        <taxon>Bacteria</taxon>
        <taxon>Pseudomonadati</taxon>
        <taxon>Nitrospirota</taxon>
        <taxon>Nitrospiria</taxon>
        <taxon>Nitrospirales</taxon>
        <taxon>Nitrospiraceae</taxon>
        <taxon>Leptospirillum</taxon>
    </lineage>
</organism>
<protein>
    <submittedName>
        <fullName evidence="1">Uncharacterized protein</fullName>
    </submittedName>
</protein>
<dbReference type="STRING" id="1162668.LFE_0504"/>
<proteinExistence type="predicted"/>
<dbReference type="KEGG" id="lfc:LFE_0504"/>
<evidence type="ECO:0000313" key="2">
    <source>
        <dbReference type="Proteomes" id="UP000007382"/>
    </source>
</evidence>
<reference evidence="2" key="2">
    <citation type="submission" date="2012-03" db="EMBL/GenBank/DDBJ databases">
        <title>The complete genome sequence of the pioneer microbe on fresh volcanic deposit, Leptospirillum ferrooxidans strain C2-3.</title>
        <authorList>
            <person name="Fujimura R."/>
            <person name="Sato Y."/>
            <person name="Nishizawa T."/>
            <person name="Nanba K."/>
            <person name="Oshima K."/>
            <person name="Hattori M."/>
            <person name="Kamijo T."/>
            <person name="Ohta H."/>
        </authorList>
    </citation>
    <scope>NUCLEOTIDE SEQUENCE [LARGE SCALE GENOMIC DNA]</scope>
    <source>
        <strain evidence="2">C2-3</strain>
    </source>
</reference>